<keyword evidence="1" id="KW-0732">Signal</keyword>
<dbReference type="Gene3D" id="2.130.10.10">
    <property type="entry name" value="YVTN repeat-like/Quinoprotein amine dehydrogenase"/>
    <property type="match status" value="2"/>
</dbReference>
<name>A0A3N2GX52_9PSEU</name>
<proteinExistence type="predicted"/>
<dbReference type="Proteomes" id="UP000274843">
    <property type="component" value="Unassembled WGS sequence"/>
</dbReference>
<dbReference type="InterPro" id="IPR051200">
    <property type="entry name" value="Host-pathogen_enzymatic-act"/>
</dbReference>
<evidence type="ECO:0000313" key="3">
    <source>
        <dbReference type="Proteomes" id="UP000274843"/>
    </source>
</evidence>
<dbReference type="AlphaFoldDB" id="A0A3N2GX52"/>
<organism evidence="2 3">
    <name type="scientific">Amycolatopsis thermoflava</name>
    <dbReference type="NCBI Taxonomy" id="84480"/>
    <lineage>
        <taxon>Bacteria</taxon>
        <taxon>Bacillati</taxon>
        <taxon>Actinomycetota</taxon>
        <taxon>Actinomycetes</taxon>
        <taxon>Pseudonocardiales</taxon>
        <taxon>Pseudonocardiaceae</taxon>
        <taxon>Amycolatopsis</taxon>
        <taxon>Amycolatopsis methanolica group</taxon>
    </lineage>
</organism>
<gene>
    <name evidence="2" type="ORF">EDD35_3206</name>
</gene>
<evidence type="ECO:0000256" key="1">
    <source>
        <dbReference type="SAM" id="SignalP"/>
    </source>
</evidence>
<sequence length="784" mass="83383">MPENAPPGAGKRRSRRLKTVIPLAAVALGATTVAAVPAAALPVGVGPVPITFTLNDSNGNWFDSGLELFGGKSLAVAELPRLGTSALDGNIIPSLPDGTLGLPNLPLGQLDTAQSNGLLNLDLVDSLTGLASSDPAKAMPSLGQLGGLTDLLNLDSTLSAVKNIAATEPRAATSAAKAEGLLSQFQAEVASLPADQPISLDSLPVGLDLQKALDDLATFAVKGPAITANFTIGSPKNQSLHDITSLIWPEGAPFFEQMGAFAGSDSTQLTEPGLYAWTCTIHPYMLGATVVDDPLTIGLDFGKKLKVNSRDLTVPSNADVIQQLVRIFFTATVPDNWQTYSTTESSQWNPVFPPAPILQYDAQGNPVLVPILDAYYDKKFGYPKTLDKLTPPQTPGVGEVWIDTQMEEYAGKDYVGAATKVNVENWTVDRKISGSSINMNNPHNMWTDKNYKYLYQTEWFDDELSVFDRSTGQHVRTIEVGPDPSHVMTRTDTDQVQVAINGGTDVVELSPGAEKIERRIPVGPPGDFPQHPHAFWLSSDGKTTVTPNVNPYDASVVDNETGTWRKEPTGELPIASSMMSDQSKFYMADFLGGSISCVSLAEDACVKDGKKVHNASIDLWDNYNPVTGRNGTKPWGGLTIQLPVSPDDKGMLAANTFSATVSVIDPKTDKVVKELPCNAGCHGINFGAKKGGGYYAYVSNKFSNAAQVIDIDPNMDGNIADAAVVGQLVLAPTADTKSDGTLTGQPGMGGQGVLPIPLVYNGWSQQVPAGWREKLTPEQLNPIG</sequence>
<dbReference type="SUPFAM" id="SSF50974">
    <property type="entry name" value="Nitrous oxide reductase, N-terminal domain"/>
    <property type="match status" value="1"/>
</dbReference>
<feature type="chain" id="PRO_5039390180" evidence="1">
    <location>
        <begin position="35"/>
        <end position="784"/>
    </location>
</feature>
<dbReference type="InterPro" id="IPR015943">
    <property type="entry name" value="WD40/YVTN_repeat-like_dom_sf"/>
</dbReference>
<dbReference type="InterPro" id="IPR011045">
    <property type="entry name" value="N2O_reductase_N"/>
</dbReference>
<dbReference type="PANTHER" id="PTHR47197">
    <property type="entry name" value="PROTEIN NIRF"/>
    <property type="match status" value="1"/>
</dbReference>
<comment type="caution">
    <text evidence="2">The sequence shown here is derived from an EMBL/GenBank/DDBJ whole genome shotgun (WGS) entry which is preliminary data.</text>
</comment>
<keyword evidence="3" id="KW-1185">Reference proteome</keyword>
<accession>A0A3N2GX52</accession>
<dbReference type="PANTHER" id="PTHR47197:SF3">
    <property type="entry name" value="DIHYDRO-HEME D1 DEHYDROGENASE"/>
    <property type="match status" value="1"/>
</dbReference>
<feature type="signal peptide" evidence="1">
    <location>
        <begin position="1"/>
        <end position="34"/>
    </location>
</feature>
<reference evidence="2 3" key="1">
    <citation type="submission" date="2018-11" db="EMBL/GenBank/DDBJ databases">
        <title>Sequencing the genomes of 1000 actinobacteria strains.</title>
        <authorList>
            <person name="Klenk H.-P."/>
        </authorList>
    </citation>
    <scope>NUCLEOTIDE SEQUENCE [LARGE SCALE GENOMIC DNA]</scope>
    <source>
        <strain evidence="2 3">DSM 44348</strain>
    </source>
</reference>
<evidence type="ECO:0000313" key="2">
    <source>
        <dbReference type="EMBL" id="ROS40860.1"/>
    </source>
</evidence>
<protein>
    <submittedName>
        <fullName evidence="2">YVTN family beta-propeller protein</fullName>
    </submittedName>
</protein>
<dbReference type="EMBL" id="RKHY01000001">
    <property type="protein sequence ID" value="ROS40860.1"/>
    <property type="molecule type" value="Genomic_DNA"/>
</dbReference>